<evidence type="ECO:0000256" key="8">
    <source>
        <dbReference type="RuleBase" id="RU000461"/>
    </source>
</evidence>
<gene>
    <name evidence="10" type="ORF">FRX31_008905</name>
</gene>
<evidence type="ECO:0000256" key="1">
    <source>
        <dbReference type="ARBA" id="ARBA00010617"/>
    </source>
</evidence>
<dbReference type="InterPro" id="IPR036396">
    <property type="entry name" value="Cyt_P450_sf"/>
</dbReference>
<dbReference type="InterPro" id="IPR017972">
    <property type="entry name" value="Cyt_P450_CS"/>
</dbReference>
<evidence type="ECO:0000256" key="6">
    <source>
        <dbReference type="ARBA" id="ARBA00023033"/>
    </source>
</evidence>
<dbReference type="FunFam" id="1.10.630.10:FF:000043">
    <property type="entry name" value="Cytochrome P450 99A2"/>
    <property type="match status" value="1"/>
</dbReference>
<keyword evidence="11" id="KW-1185">Reference proteome</keyword>
<dbReference type="PRINTS" id="PR00385">
    <property type="entry name" value="P450"/>
</dbReference>
<evidence type="ECO:0000313" key="11">
    <source>
        <dbReference type="Proteomes" id="UP000554482"/>
    </source>
</evidence>
<accession>A0A7J6WY51</accession>
<dbReference type="GO" id="GO:0020037">
    <property type="term" value="F:heme binding"/>
    <property type="evidence" value="ECO:0007669"/>
    <property type="project" value="InterPro"/>
</dbReference>
<dbReference type="Gene3D" id="1.10.630.10">
    <property type="entry name" value="Cytochrome P450"/>
    <property type="match status" value="1"/>
</dbReference>
<keyword evidence="5 7" id="KW-0408">Iron</keyword>
<protein>
    <submittedName>
        <fullName evidence="10">Cytochrome p450</fullName>
    </submittedName>
</protein>
<dbReference type="PROSITE" id="PS00086">
    <property type="entry name" value="CYTOCHROME_P450"/>
    <property type="match status" value="1"/>
</dbReference>
<dbReference type="GO" id="GO:0016705">
    <property type="term" value="F:oxidoreductase activity, acting on paired donors, with incorporation or reduction of molecular oxygen"/>
    <property type="evidence" value="ECO:0007669"/>
    <property type="project" value="InterPro"/>
</dbReference>
<dbReference type="PANTHER" id="PTHR47955:SF8">
    <property type="entry name" value="CYTOCHROME P450 71D11-LIKE"/>
    <property type="match status" value="1"/>
</dbReference>
<keyword evidence="4 8" id="KW-0560">Oxidoreductase</keyword>
<organism evidence="10 11">
    <name type="scientific">Thalictrum thalictroides</name>
    <name type="common">Rue-anemone</name>
    <name type="synonym">Anemone thalictroides</name>
    <dbReference type="NCBI Taxonomy" id="46969"/>
    <lineage>
        <taxon>Eukaryota</taxon>
        <taxon>Viridiplantae</taxon>
        <taxon>Streptophyta</taxon>
        <taxon>Embryophyta</taxon>
        <taxon>Tracheophyta</taxon>
        <taxon>Spermatophyta</taxon>
        <taxon>Magnoliopsida</taxon>
        <taxon>Ranunculales</taxon>
        <taxon>Ranunculaceae</taxon>
        <taxon>Thalictroideae</taxon>
        <taxon>Thalictrum</taxon>
    </lineage>
</organism>
<keyword evidence="9" id="KW-0732">Signal</keyword>
<dbReference type="GO" id="GO:0044550">
    <property type="term" value="P:secondary metabolite biosynthetic process"/>
    <property type="evidence" value="ECO:0007669"/>
    <property type="project" value="UniProtKB-ARBA"/>
</dbReference>
<keyword evidence="2 7" id="KW-0349">Heme</keyword>
<name>A0A7J6WY51_THATH</name>
<evidence type="ECO:0000256" key="9">
    <source>
        <dbReference type="SAM" id="SignalP"/>
    </source>
</evidence>
<dbReference type="InterPro" id="IPR002401">
    <property type="entry name" value="Cyt_P450_E_grp-I"/>
</dbReference>
<evidence type="ECO:0000256" key="5">
    <source>
        <dbReference type="ARBA" id="ARBA00023004"/>
    </source>
</evidence>
<dbReference type="EMBL" id="JABWDY010009345">
    <property type="protein sequence ID" value="KAF5201508.1"/>
    <property type="molecule type" value="Genomic_DNA"/>
</dbReference>
<reference evidence="10 11" key="1">
    <citation type="submission" date="2020-06" db="EMBL/GenBank/DDBJ databases">
        <title>Transcriptomic and genomic resources for Thalictrum thalictroides and T. hernandezii: Facilitating candidate gene discovery in an emerging model plant lineage.</title>
        <authorList>
            <person name="Arias T."/>
            <person name="Riano-Pachon D.M."/>
            <person name="Di Stilio V.S."/>
        </authorList>
    </citation>
    <scope>NUCLEOTIDE SEQUENCE [LARGE SCALE GENOMIC DNA]</scope>
    <source>
        <strain evidence="11">cv. WT478/WT964</strain>
        <tissue evidence="10">Leaves</tissue>
    </source>
</reference>
<feature type="binding site" description="axial binding residue" evidence="7">
    <location>
        <position position="441"/>
    </location>
    <ligand>
        <name>heme</name>
        <dbReference type="ChEBI" id="CHEBI:30413"/>
    </ligand>
    <ligandPart>
        <name>Fe</name>
        <dbReference type="ChEBI" id="CHEBI:18248"/>
    </ligandPart>
</feature>
<proteinExistence type="inferred from homology"/>
<feature type="chain" id="PRO_5029487001" evidence="9">
    <location>
        <begin position="26"/>
        <end position="507"/>
    </location>
</feature>
<dbReference type="Pfam" id="PF00067">
    <property type="entry name" value="p450"/>
    <property type="match status" value="1"/>
</dbReference>
<dbReference type="GO" id="GO:0004497">
    <property type="term" value="F:monooxygenase activity"/>
    <property type="evidence" value="ECO:0007669"/>
    <property type="project" value="UniProtKB-KW"/>
</dbReference>
<dbReference type="AlphaFoldDB" id="A0A7J6WY51"/>
<feature type="signal peptide" evidence="9">
    <location>
        <begin position="1"/>
        <end position="25"/>
    </location>
</feature>
<dbReference type="PANTHER" id="PTHR47955">
    <property type="entry name" value="CYTOCHROME P450 FAMILY 71 PROTEIN"/>
    <property type="match status" value="1"/>
</dbReference>
<dbReference type="SUPFAM" id="SSF48264">
    <property type="entry name" value="Cytochrome P450"/>
    <property type="match status" value="1"/>
</dbReference>
<evidence type="ECO:0000256" key="2">
    <source>
        <dbReference type="ARBA" id="ARBA00022617"/>
    </source>
</evidence>
<comment type="similarity">
    <text evidence="1 8">Belongs to the cytochrome P450 family.</text>
</comment>
<comment type="caution">
    <text evidence="10">The sequence shown here is derived from an EMBL/GenBank/DDBJ whole genome shotgun (WGS) entry which is preliminary data.</text>
</comment>
<evidence type="ECO:0000256" key="3">
    <source>
        <dbReference type="ARBA" id="ARBA00022723"/>
    </source>
</evidence>
<evidence type="ECO:0000313" key="10">
    <source>
        <dbReference type="EMBL" id="KAF5201508.1"/>
    </source>
</evidence>
<comment type="cofactor">
    <cofactor evidence="7">
        <name>heme</name>
        <dbReference type="ChEBI" id="CHEBI:30413"/>
    </cofactor>
</comment>
<evidence type="ECO:0000256" key="7">
    <source>
        <dbReference type="PIRSR" id="PIRSR602401-1"/>
    </source>
</evidence>
<dbReference type="OrthoDB" id="2789670at2759"/>
<evidence type="ECO:0000256" key="4">
    <source>
        <dbReference type="ARBA" id="ARBA00023002"/>
    </source>
</evidence>
<dbReference type="GO" id="GO:0005506">
    <property type="term" value="F:iron ion binding"/>
    <property type="evidence" value="ECO:0007669"/>
    <property type="project" value="InterPro"/>
</dbReference>
<dbReference type="CDD" id="cd11072">
    <property type="entry name" value="CYP71-like"/>
    <property type="match status" value="1"/>
</dbReference>
<dbReference type="PRINTS" id="PR00463">
    <property type="entry name" value="EP450I"/>
</dbReference>
<sequence length="507" mass="57591">MELQLTIFSLVLTFLLSLFLVKVNSRSKIKWPPGPRKLPIIGNLHNLQGIPHHTLRDLAREHGPLMYLQLGQVPMIVVSSPRVAKEVLKTQDPLFADRPDLLAAKIGSYNYKGIVFSPFGKYWRQMRKICFQELFSAKKVQSMWSIREEEVSNLIEKVSAMAGTPVNLSHMLSSLANDITARAAFGKKCKEKDKEAFLALMKESMRLAGGFDFADLYPSLTLLHGINGKKLKLEQIRQKLDKILEGIINEHKEQRTRREIENNPGYVEDVLDIILRLQEENNLDVPVENDNIKAVIQDLFVGGSDTSSTTVIWALSEMMKTPKIMEKAQNEVRKVFNGKAKIDQSDINQLKYLSLVIKETLRMYPATGVVPPRESRERSEIDGYEIPKGTKVIVNAWAIGRDPEFWTNPDRFEPERFENLSIDYKGHDFEYIPFGAGRRICPGLLFGIANIELPLAKLLYHFDWKLPSGLKAEELDMTEVFGATIGRKVNLSLIPTVYINPLLTAET</sequence>
<keyword evidence="6 8" id="KW-0503">Monooxygenase</keyword>
<dbReference type="Proteomes" id="UP000554482">
    <property type="component" value="Unassembled WGS sequence"/>
</dbReference>
<keyword evidence="3 7" id="KW-0479">Metal-binding</keyword>
<dbReference type="InterPro" id="IPR001128">
    <property type="entry name" value="Cyt_P450"/>
</dbReference>